<comment type="caution">
    <text evidence="2">The sequence shown here is derived from an EMBL/GenBank/DDBJ whole genome shotgun (WGS) entry which is preliminary data.</text>
</comment>
<proteinExistence type="predicted"/>
<dbReference type="GO" id="GO:0004815">
    <property type="term" value="F:aspartate-tRNA ligase activity"/>
    <property type="evidence" value="ECO:0007669"/>
    <property type="project" value="UniProtKB-EC"/>
</dbReference>
<dbReference type="Gene3D" id="1.10.720.30">
    <property type="entry name" value="SAP domain"/>
    <property type="match status" value="1"/>
</dbReference>
<dbReference type="Pfam" id="PF02037">
    <property type="entry name" value="SAP"/>
    <property type="match status" value="1"/>
</dbReference>
<dbReference type="EMBL" id="CAJPWZ010000863">
    <property type="protein sequence ID" value="CAG2201691.1"/>
    <property type="molecule type" value="Genomic_DNA"/>
</dbReference>
<dbReference type="AlphaFoldDB" id="A0A8S3R1A2"/>
<sequence>MSENDTSIDTFKRWTVPVLQQYLRKRGLRTSGKKEELVALVYSADLMKIKPVLTPAEERKLKADQYCDKLKAPKEGLESAHHPFTAPHPDDVELVKTHPELDIMASWDEKSLSIVEQMKRRQPEELDNKFCVISFSQESHKQHRRITRPSVEGRLRIKKMDEADSW</sequence>
<gene>
    <name evidence="2" type="ORF">MEDL_16276</name>
</gene>
<dbReference type="EC" id="6.1.1.12" evidence="2"/>
<keyword evidence="3" id="KW-1185">Reference proteome</keyword>
<protein>
    <submittedName>
        <fullName evidence="2">DARS2</fullName>
        <ecNumber evidence="2">6.1.1.12</ecNumber>
    </submittedName>
</protein>
<keyword evidence="2" id="KW-0436">Ligase</keyword>
<dbReference type="InterPro" id="IPR036361">
    <property type="entry name" value="SAP_dom_sf"/>
</dbReference>
<organism evidence="2 3">
    <name type="scientific">Mytilus edulis</name>
    <name type="common">Blue mussel</name>
    <dbReference type="NCBI Taxonomy" id="6550"/>
    <lineage>
        <taxon>Eukaryota</taxon>
        <taxon>Metazoa</taxon>
        <taxon>Spiralia</taxon>
        <taxon>Lophotrochozoa</taxon>
        <taxon>Mollusca</taxon>
        <taxon>Bivalvia</taxon>
        <taxon>Autobranchia</taxon>
        <taxon>Pteriomorphia</taxon>
        <taxon>Mytilida</taxon>
        <taxon>Mytiloidea</taxon>
        <taxon>Mytilidae</taxon>
        <taxon>Mytilinae</taxon>
        <taxon>Mytilus</taxon>
    </lineage>
</organism>
<dbReference type="SUPFAM" id="SSF68906">
    <property type="entry name" value="SAP domain"/>
    <property type="match status" value="1"/>
</dbReference>
<feature type="domain" description="SAP" evidence="1">
    <location>
        <begin position="11"/>
        <end position="45"/>
    </location>
</feature>
<name>A0A8S3R1A2_MYTED</name>
<accession>A0A8S3R1A2</accession>
<dbReference type="OrthoDB" id="10035901at2759"/>
<dbReference type="Proteomes" id="UP000683360">
    <property type="component" value="Unassembled WGS sequence"/>
</dbReference>
<evidence type="ECO:0000313" key="3">
    <source>
        <dbReference type="Proteomes" id="UP000683360"/>
    </source>
</evidence>
<dbReference type="PROSITE" id="PS50800">
    <property type="entry name" value="SAP"/>
    <property type="match status" value="1"/>
</dbReference>
<evidence type="ECO:0000259" key="1">
    <source>
        <dbReference type="PROSITE" id="PS50800"/>
    </source>
</evidence>
<evidence type="ECO:0000313" key="2">
    <source>
        <dbReference type="EMBL" id="CAG2201691.1"/>
    </source>
</evidence>
<dbReference type="SMART" id="SM00513">
    <property type="entry name" value="SAP"/>
    <property type="match status" value="1"/>
</dbReference>
<dbReference type="InterPro" id="IPR003034">
    <property type="entry name" value="SAP_dom"/>
</dbReference>
<reference evidence="2" key="1">
    <citation type="submission" date="2021-03" db="EMBL/GenBank/DDBJ databases">
        <authorList>
            <person name="Bekaert M."/>
        </authorList>
    </citation>
    <scope>NUCLEOTIDE SEQUENCE</scope>
</reference>